<proteinExistence type="predicted"/>
<dbReference type="EMBL" id="JBBAGW010000001">
    <property type="protein sequence ID" value="MEI5927284.1"/>
    <property type="molecule type" value="Genomic_DNA"/>
</dbReference>
<comment type="caution">
    <text evidence="1">The sequence shown here is derived from an EMBL/GenBank/DDBJ whole genome shotgun (WGS) entry which is preliminary data.</text>
</comment>
<reference evidence="1 2" key="1">
    <citation type="submission" date="2024-03" db="EMBL/GenBank/DDBJ databases">
        <title>A Rare Waterborne Outbreak of Bacillus cereus in China: Epidemiologic Survey, Genomic Insights and Virulence Characteristics.</title>
        <authorList>
            <person name="Wang S."/>
        </authorList>
    </citation>
    <scope>NUCLEOTIDE SEQUENCE [LARGE SCALE GENOMIC DNA]</scope>
    <source>
        <strain evidence="1 2">BC008</strain>
    </source>
</reference>
<evidence type="ECO:0000313" key="2">
    <source>
        <dbReference type="Proteomes" id="UP001365619"/>
    </source>
</evidence>
<organism evidence="1 2">
    <name type="scientific">Bacillus luti</name>
    <dbReference type="NCBI Taxonomy" id="2026191"/>
    <lineage>
        <taxon>Bacteria</taxon>
        <taxon>Bacillati</taxon>
        <taxon>Bacillota</taxon>
        <taxon>Bacilli</taxon>
        <taxon>Bacillales</taxon>
        <taxon>Bacillaceae</taxon>
        <taxon>Bacillus</taxon>
        <taxon>Bacillus cereus group</taxon>
    </lineage>
</organism>
<name>A0ABU8HKW3_9BACI</name>
<protein>
    <submittedName>
        <fullName evidence="1">Uncharacterized protein</fullName>
    </submittedName>
</protein>
<evidence type="ECO:0000313" key="1">
    <source>
        <dbReference type="EMBL" id="MEI5927284.1"/>
    </source>
</evidence>
<sequence length="258" mass="29240">MERERLLKNVKTLIKMHSQGLIGGETMPEDVLIGVIPEDELMDVLTLTMALNYQRNSYTLWESAVKAYQDEETKWIFNLHAAANSDINLLRSSLLFHRVGLQPNRHPEIWKRVANGVVKSSAKGNVQSLIESVQFDISFLKKIIQGTRKSDFPYLSGPKIFNYWLYTLENYANVTWNSRELITIAPDTHILKATVKLGLCSSKVLVGTAEDRQTVAEIWENVLTGSGLTPIDIHTPLWLWSRAGFPQLSSLETLQNNT</sequence>
<dbReference type="SUPFAM" id="SSF48150">
    <property type="entry name" value="DNA-glycosylase"/>
    <property type="match status" value="1"/>
</dbReference>
<dbReference type="InterPro" id="IPR011257">
    <property type="entry name" value="DNA_glycosylase"/>
</dbReference>
<keyword evidence="2" id="KW-1185">Reference proteome</keyword>
<dbReference type="RefSeq" id="WP_185914356.1">
    <property type="nucleotide sequence ID" value="NZ_JBBAGV010000001.1"/>
</dbReference>
<gene>
    <name evidence="1" type="ORF">WBS43_00955</name>
</gene>
<accession>A0ABU8HKW3</accession>
<dbReference type="Proteomes" id="UP001365619">
    <property type="component" value="Unassembled WGS sequence"/>
</dbReference>